<comment type="caution">
    <text evidence="2">The sequence shown here is derived from an EMBL/GenBank/DDBJ whole genome shotgun (WGS) entry which is preliminary data.</text>
</comment>
<protein>
    <recommendedName>
        <fullName evidence="4">DUF3293 domain-containing protein</fullName>
    </recommendedName>
</protein>
<evidence type="ECO:0000313" key="3">
    <source>
        <dbReference type="Proteomes" id="UP000249633"/>
    </source>
</evidence>
<evidence type="ECO:0000256" key="1">
    <source>
        <dbReference type="SAM" id="MobiDB-lite"/>
    </source>
</evidence>
<dbReference type="EMBL" id="QFOD01000015">
    <property type="protein sequence ID" value="PZP30130.1"/>
    <property type="molecule type" value="Genomic_DNA"/>
</dbReference>
<dbReference type="Proteomes" id="UP000249633">
    <property type="component" value="Unassembled WGS sequence"/>
</dbReference>
<dbReference type="InterPro" id="IPR021710">
    <property type="entry name" value="DUF3293"/>
</dbReference>
<reference evidence="2 3" key="1">
    <citation type="submission" date="2017-08" db="EMBL/GenBank/DDBJ databases">
        <title>Infants hospitalized years apart are colonized by the same room-sourced microbial strains.</title>
        <authorList>
            <person name="Brooks B."/>
            <person name="Olm M.R."/>
            <person name="Firek B.A."/>
            <person name="Baker R."/>
            <person name="Thomas B.C."/>
            <person name="Morowitz M.J."/>
            <person name="Banfield J.F."/>
        </authorList>
    </citation>
    <scope>NUCLEOTIDE SEQUENCE [LARGE SCALE GENOMIC DNA]</scope>
    <source>
        <strain evidence="2">S2_012_000_R2_81</strain>
    </source>
</reference>
<gene>
    <name evidence="2" type="ORF">DI603_15325</name>
</gene>
<dbReference type="AlphaFoldDB" id="A0A2W5DNS7"/>
<proteinExistence type="predicted"/>
<organism evidence="2 3">
    <name type="scientific">Roseateles depolymerans</name>
    <dbReference type="NCBI Taxonomy" id="76731"/>
    <lineage>
        <taxon>Bacteria</taxon>
        <taxon>Pseudomonadati</taxon>
        <taxon>Pseudomonadota</taxon>
        <taxon>Betaproteobacteria</taxon>
        <taxon>Burkholderiales</taxon>
        <taxon>Sphaerotilaceae</taxon>
        <taxon>Roseateles</taxon>
    </lineage>
</organism>
<dbReference type="Pfam" id="PF11697">
    <property type="entry name" value="DUF3293"/>
    <property type="match status" value="1"/>
</dbReference>
<sequence>MPESPPKPSAALIGAYLATRFEVLDNPPASFLIGASPEAAAAWLRQARATHACVITAWNPFSEPTDHAENQRQQDQLVRALNDQGLRYLAAQGCDPTGEWPPEPSLCVLDAPISLVDQLLVQFRQFAAVTIDSVNGCQLRWHPDVAAESPALAGGEQDGMMLPVAQAMEAWVQQKFGDHQDQRASPQPPSTGRS</sequence>
<feature type="region of interest" description="Disordered" evidence="1">
    <location>
        <begin position="173"/>
        <end position="194"/>
    </location>
</feature>
<name>A0A2W5DNS7_9BURK</name>
<accession>A0A2W5DNS7</accession>
<evidence type="ECO:0008006" key="4">
    <source>
        <dbReference type="Google" id="ProtNLM"/>
    </source>
</evidence>
<evidence type="ECO:0000313" key="2">
    <source>
        <dbReference type="EMBL" id="PZP30130.1"/>
    </source>
</evidence>